<dbReference type="EMBL" id="BAAAQR010000020">
    <property type="protein sequence ID" value="GAA2156494.1"/>
    <property type="molecule type" value="Genomic_DNA"/>
</dbReference>
<proteinExistence type="predicted"/>
<gene>
    <name evidence="2" type="ORF">GCM10009844_44810</name>
</gene>
<reference evidence="3" key="1">
    <citation type="journal article" date="2019" name="Int. J. Syst. Evol. Microbiol.">
        <title>The Global Catalogue of Microorganisms (GCM) 10K type strain sequencing project: providing services to taxonomists for standard genome sequencing and annotation.</title>
        <authorList>
            <consortium name="The Broad Institute Genomics Platform"/>
            <consortium name="The Broad Institute Genome Sequencing Center for Infectious Disease"/>
            <person name="Wu L."/>
            <person name="Ma J."/>
        </authorList>
    </citation>
    <scope>NUCLEOTIDE SEQUENCE [LARGE SCALE GENOMIC DNA]</scope>
    <source>
        <strain evidence="3">JCM 16022</strain>
    </source>
</reference>
<dbReference type="Proteomes" id="UP001501771">
    <property type="component" value="Unassembled WGS sequence"/>
</dbReference>
<dbReference type="RefSeq" id="WP_344158118.1">
    <property type="nucleotide sequence ID" value="NZ_BAAAQR010000020.1"/>
</dbReference>
<sequence length="82" mass="9230">MRTTFAPMGQQTVRFAKQYRREEVRTAARSPRDVGRLRHAWTAALGRLLRTGPARTESEPHFLPSSHEGDMSPEGSVTRPAL</sequence>
<name>A0ABP5LYH1_9ACTN</name>
<organism evidence="2 3">
    <name type="scientific">Nocardioides koreensis</name>
    <dbReference type="NCBI Taxonomy" id="433651"/>
    <lineage>
        <taxon>Bacteria</taxon>
        <taxon>Bacillati</taxon>
        <taxon>Actinomycetota</taxon>
        <taxon>Actinomycetes</taxon>
        <taxon>Propionibacteriales</taxon>
        <taxon>Nocardioidaceae</taxon>
        <taxon>Nocardioides</taxon>
    </lineage>
</organism>
<comment type="caution">
    <text evidence="2">The sequence shown here is derived from an EMBL/GenBank/DDBJ whole genome shotgun (WGS) entry which is preliminary data.</text>
</comment>
<evidence type="ECO:0000313" key="3">
    <source>
        <dbReference type="Proteomes" id="UP001501771"/>
    </source>
</evidence>
<accession>A0ABP5LYH1</accession>
<keyword evidence="3" id="KW-1185">Reference proteome</keyword>
<evidence type="ECO:0000313" key="2">
    <source>
        <dbReference type="EMBL" id="GAA2156494.1"/>
    </source>
</evidence>
<evidence type="ECO:0000256" key="1">
    <source>
        <dbReference type="SAM" id="MobiDB-lite"/>
    </source>
</evidence>
<feature type="region of interest" description="Disordered" evidence="1">
    <location>
        <begin position="51"/>
        <end position="82"/>
    </location>
</feature>
<protein>
    <submittedName>
        <fullName evidence="2">Uncharacterized protein</fullName>
    </submittedName>
</protein>